<dbReference type="Proteomes" id="UP001219525">
    <property type="component" value="Unassembled WGS sequence"/>
</dbReference>
<evidence type="ECO:0000313" key="16">
    <source>
        <dbReference type="Proteomes" id="UP001219525"/>
    </source>
</evidence>
<keyword evidence="16" id="KW-1185">Reference proteome</keyword>
<comment type="cofactor">
    <cofactor evidence="1 13">
        <name>heme</name>
        <dbReference type="ChEBI" id="CHEBI:30413"/>
    </cofactor>
</comment>
<comment type="subcellular location">
    <subcellularLocation>
        <location evidence="2">Membrane</location>
    </subcellularLocation>
</comment>
<dbReference type="InterPro" id="IPR017972">
    <property type="entry name" value="Cyt_P450_CS"/>
</dbReference>
<sequence>MVSDPVTLQYILNNPSFHLSPTLQALMLWAFGPRSVILRTGNDHAQLRASLNPAFTAAAVRQYKPVFVKVAQSITEQLDNSVALSIDMCPLLSDATLKSISEVVFGCAVEELGADFVEHNTHLAHLGTSQSAGQILLLHRAIYLPTTTFGALRAQLNFANREGWRLVRQKIEAAKVGLETDGDLYGVLVNSNSLREEDIVGQTSVIMAAGQDTTANTLSFGLIELAKNPQLQNSLRAEIHAAIGTDHENIPYDGMPLLNTFIKESLRMYPAEAVSERVASEDVVLPLSESVATTAGERINQIHLRKGEILTLAIASYQRMESRWGDDANTFRPSRWLDGTVYRGEAIGPYANLLSFHGGPRTCLGWRFASVL</sequence>
<dbReference type="InterPro" id="IPR050121">
    <property type="entry name" value="Cytochrome_P450_monoxygenase"/>
</dbReference>
<keyword evidence="8" id="KW-1133">Transmembrane helix</keyword>
<evidence type="ECO:0000256" key="12">
    <source>
        <dbReference type="ARBA" id="ARBA00023136"/>
    </source>
</evidence>
<comment type="caution">
    <text evidence="15">The sequence shown here is derived from an EMBL/GenBank/DDBJ whole genome shotgun (WGS) entry which is preliminary data.</text>
</comment>
<dbReference type="PANTHER" id="PTHR24305:SF166">
    <property type="entry name" value="CYTOCHROME P450 12A4, MITOCHONDRIAL-RELATED"/>
    <property type="match status" value="1"/>
</dbReference>
<keyword evidence="11 14" id="KW-0503">Monooxygenase</keyword>
<keyword evidence="10 13" id="KW-0408">Iron</keyword>
<evidence type="ECO:0000256" key="4">
    <source>
        <dbReference type="ARBA" id="ARBA00010617"/>
    </source>
</evidence>
<feature type="non-terminal residue" evidence="15">
    <location>
        <position position="372"/>
    </location>
</feature>
<dbReference type="GO" id="GO:0016705">
    <property type="term" value="F:oxidoreductase activity, acting on paired donors, with incorporation or reduction of molecular oxygen"/>
    <property type="evidence" value="ECO:0007669"/>
    <property type="project" value="InterPro"/>
</dbReference>
<comment type="similarity">
    <text evidence="4 14">Belongs to the cytochrome P450 family.</text>
</comment>
<comment type="pathway">
    <text evidence="3">Secondary metabolite biosynthesis; terpenoid biosynthesis.</text>
</comment>
<evidence type="ECO:0000256" key="9">
    <source>
        <dbReference type="ARBA" id="ARBA00023002"/>
    </source>
</evidence>
<keyword evidence="5 13" id="KW-0349">Heme</keyword>
<evidence type="ECO:0000256" key="5">
    <source>
        <dbReference type="ARBA" id="ARBA00022617"/>
    </source>
</evidence>
<reference evidence="15" key="1">
    <citation type="submission" date="2023-03" db="EMBL/GenBank/DDBJ databases">
        <title>Massive genome expansion in bonnet fungi (Mycena s.s.) driven by repeated elements and novel gene families across ecological guilds.</title>
        <authorList>
            <consortium name="Lawrence Berkeley National Laboratory"/>
            <person name="Harder C.B."/>
            <person name="Miyauchi S."/>
            <person name="Viragh M."/>
            <person name="Kuo A."/>
            <person name="Thoen E."/>
            <person name="Andreopoulos B."/>
            <person name="Lu D."/>
            <person name="Skrede I."/>
            <person name="Drula E."/>
            <person name="Henrissat B."/>
            <person name="Morin E."/>
            <person name="Kohler A."/>
            <person name="Barry K."/>
            <person name="LaButti K."/>
            <person name="Morin E."/>
            <person name="Salamov A."/>
            <person name="Lipzen A."/>
            <person name="Mereny Z."/>
            <person name="Hegedus B."/>
            <person name="Baldrian P."/>
            <person name="Stursova M."/>
            <person name="Weitz H."/>
            <person name="Taylor A."/>
            <person name="Grigoriev I.V."/>
            <person name="Nagy L.G."/>
            <person name="Martin F."/>
            <person name="Kauserud H."/>
        </authorList>
    </citation>
    <scope>NUCLEOTIDE SEQUENCE</scope>
    <source>
        <strain evidence="15">9144</strain>
    </source>
</reference>
<keyword evidence="12" id="KW-0472">Membrane</keyword>
<evidence type="ECO:0000256" key="11">
    <source>
        <dbReference type="ARBA" id="ARBA00023033"/>
    </source>
</evidence>
<evidence type="ECO:0000256" key="6">
    <source>
        <dbReference type="ARBA" id="ARBA00022692"/>
    </source>
</evidence>
<dbReference type="GO" id="GO:0016020">
    <property type="term" value="C:membrane"/>
    <property type="evidence" value="ECO:0007669"/>
    <property type="project" value="UniProtKB-SubCell"/>
</dbReference>
<keyword evidence="7 13" id="KW-0479">Metal-binding</keyword>
<dbReference type="PANTHER" id="PTHR24305">
    <property type="entry name" value="CYTOCHROME P450"/>
    <property type="match status" value="1"/>
</dbReference>
<dbReference type="Gene3D" id="1.10.630.10">
    <property type="entry name" value="Cytochrome P450"/>
    <property type="match status" value="1"/>
</dbReference>
<proteinExistence type="inferred from homology"/>
<name>A0AAD6UQ83_9AGAR</name>
<feature type="binding site" description="axial binding residue" evidence="13">
    <location>
        <position position="363"/>
    </location>
    <ligand>
        <name>heme</name>
        <dbReference type="ChEBI" id="CHEBI:30413"/>
    </ligand>
    <ligandPart>
        <name>Fe</name>
        <dbReference type="ChEBI" id="CHEBI:18248"/>
    </ligandPart>
</feature>
<protein>
    <submittedName>
        <fullName evidence="15">Cytochrome P450</fullName>
    </submittedName>
</protein>
<dbReference type="GO" id="GO:0004497">
    <property type="term" value="F:monooxygenase activity"/>
    <property type="evidence" value="ECO:0007669"/>
    <property type="project" value="UniProtKB-KW"/>
</dbReference>
<evidence type="ECO:0000256" key="14">
    <source>
        <dbReference type="RuleBase" id="RU000461"/>
    </source>
</evidence>
<dbReference type="Pfam" id="PF00067">
    <property type="entry name" value="p450"/>
    <property type="match status" value="1"/>
</dbReference>
<evidence type="ECO:0000256" key="13">
    <source>
        <dbReference type="PIRSR" id="PIRSR602401-1"/>
    </source>
</evidence>
<dbReference type="AlphaFoldDB" id="A0AAD6UQ83"/>
<dbReference type="PRINTS" id="PR00463">
    <property type="entry name" value="EP450I"/>
</dbReference>
<evidence type="ECO:0000256" key="7">
    <source>
        <dbReference type="ARBA" id="ARBA00022723"/>
    </source>
</evidence>
<evidence type="ECO:0000256" key="2">
    <source>
        <dbReference type="ARBA" id="ARBA00004370"/>
    </source>
</evidence>
<organism evidence="15 16">
    <name type="scientific">Mycena pura</name>
    <dbReference type="NCBI Taxonomy" id="153505"/>
    <lineage>
        <taxon>Eukaryota</taxon>
        <taxon>Fungi</taxon>
        <taxon>Dikarya</taxon>
        <taxon>Basidiomycota</taxon>
        <taxon>Agaricomycotina</taxon>
        <taxon>Agaricomycetes</taxon>
        <taxon>Agaricomycetidae</taxon>
        <taxon>Agaricales</taxon>
        <taxon>Marasmiineae</taxon>
        <taxon>Mycenaceae</taxon>
        <taxon>Mycena</taxon>
    </lineage>
</organism>
<dbReference type="PROSITE" id="PS00086">
    <property type="entry name" value="CYTOCHROME_P450"/>
    <property type="match status" value="1"/>
</dbReference>
<keyword evidence="6" id="KW-0812">Transmembrane</keyword>
<evidence type="ECO:0000256" key="3">
    <source>
        <dbReference type="ARBA" id="ARBA00004721"/>
    </source>
</evidence>
<dbReference type="InterPro" id="IPR001128">
    <property type="entry name" value="Cyt_P450"/>
</dbReference>
<evidence type="ECO:0000256" key="1">
    <source>
        <dbReference type="ARBA" id="ARBA00001971"/>
    </source>
</evidence>
<dbReference type="InterPro" id="IPR002401">
    <property type="entry name" value="Cyt_P450_E_grp-I"/>
</dbReference>
<dbReference type="EMBL" id="JARJCW010000120">
    <property type="protein sequence ID" value="KAJ7192463.1"/>
    <property type="molecule type" value="Genomic_DNA"/>
</dbReference>
<dbReference type="GO" id="GO:0020037">
    <property type="term" value="F:heme binding"/>
    <property type="evidence" value="ECO:0007669"/>
    <property type="project" value="InterPro"/>
</dbReference>
<gene>
    <name evidence="15" type="ORF">GGX14DRAFT_480148</name>
</gene>
<evidence type="ECO:0000256" key="10">
    <source>
        <dbReference type="ARBA" id="ARBA00023004"/>
    </source>
</evidence>
<dbReference type="PRINTS" id="PR00385">
    <property type="entry name" value="P450"/>
</dbReference>
<evidence type="ECO:0000313" key="15">
    <source>
        <dbReference type="EMBL" id="KAJ7192463.1"/>
    </source>
</evidence>
<accession>A0AAD6UQ83</accession>
<dbReference type="GO" id="GO:0005506">
    <property type="term" value="F:iron ion binding"/>
    <property type="evidence" value="ECO:0007669"/>
    <property type="project" value="InterPro"/>
</dbReference>
<dbReference type="SUPFAM" id="SSF48264">
    <property type="entry name" value="Cytochrome P450"/>
    <property type="match status" value="1"/>
</dbReference>
<evidence type="ECO:0000256" key="8">
    <source>
        <dbReference type="ARBA" id="ARBA00022989"/>
    </source>
</evidence>
<dbReference type="InterPro" id="IPR036396">
    <property type="entry name" value="Cyt_P450_sf"/>
</dbReference>
<keyword evidence="9 14" id="KW-0560">Oxidoreductase</keyword>